<organism evidence="2 3">
    <name type="scientific">Pseudonocardia nematodicida</name>
    <dbReference type="NCBI Taxonomy" id="1206997"/>
    <lineage>
        <taxon>Bacteria</taxon>
        <taxon>Bacillati</taxon>
        <taxon>Actinomycetota</taxon>
        <taxon>Actinomycetes</taxon>
        <taxon>Pseudonocardiales</taxon>
        <taxon>Pseudonocardiaceae</taxon>
        <taxon>Pseudonocardia</taxon>
    </lineage>
</organism>
<dbReference type="Pfam" id="PF00814">
    <property type="entry name" value="TsaD"/>
    <property type="match status" value="1"/>
</dbReference>
<reference evidence="2 3" key="1">
    <citation type="submission" date="2024-03" db="EMBL/GenBank/DDBJ databases">
        <title>Draft genome sequence of Pseudonocardia nematodicida JCM 31783.</title>
        <authorList>
            <person name="Butdee W."/>
            <person name="Duangmal K."/>
        </authorList>
    </citation>
    <scope>NUCLEOTIDE SEQUENCE [LARGE SCALE GENOMIC DNA]</scope>
    <source>
        <strain evidence="2 3">JCM 31783</strain>
    </source>
</reference>
<dbReference type="SUPFAM" id="SSF53067">
    <property type="entry name" value="Actin-like ATPase domain"/>
    <property type="match status" value="2"/>
</dbReference>
<name>A0ABV1KB78_9PSEU</name>
<evidence type="ECO:0000313" key="3">
    <source>
        <dbReference type="Proteomes" id="UP001494902"/>
    </source>
</evidence>
<feature type="domain" description="Gcp-like" evidence="1">
    <location>
        <begin position="40"/>
        <end position="177"/>
    </location>
</feature>
<dbReference type="InterPro" id="IPR022496">
    <property type="entry name" value="T6A_TsaB"/>
</dbReference>
<protein>
    <submittedName>
        <fullName evidence="2">tRNA (Adenosine(37)-N6)-threonylcarbamoyltransferase complex dimerization subunit type 1 TsaB</fullName>
        <ecNumber evidence="2">2.3.1.234</ecNumber>
    </submittedName>
</protein>
<comment type="caution">
    <text evidence="2">The sequence shown here is derived from an EMBL/GenBank/DDBJ whole genome shotgun (WGS) entry which is preliminary data.</text>
</comment>
<dbReference type="InterPro" id="IPR000905">
    <property type="entry name" value="Gcp-like_dom"/>
</dbReference>
<gene>
    <name evidence="2" type="primary">tsaB</name>
    <name evidence="2" type="ORF">WIS52_09020</name>
</gene>
<sequence length="248" mass="24749">MLVLALDTATSVVTAGLVELSGDPVTLAARAHSGPPTRPSKHGELLTPAVRALCAETGRTLSEVEAVVVGAGPGPFTGLRVGIASAAAFGHALDVGVHGVCTHDAIALTACSAGGTRIDTAVGATEPGAEIPRAGTGNLLVVTDARRREVYWAAYDPAGRRLSGPAVEAPDALAARLPQLAIGTVVGDPAFAGRLGVAIAGPSAPAPEGLVGVAAAALRAGREPAPVEPLYLRRPDAVEPTGRKRVTA</sequence>
<dbReference type="RefSeq" id="WP_349297673.1">
    <property type="nucleotide sequence ID" value="NZ_JBEDNQ010000003.1"/>
</dbReference>
<dbReference type="EC" id="2.3.1.234" evidence="2"/>
<evidence type="ECO:0000313" key="2">
    <source>
        <dbReference type="EMBL" id="MEQ3550608.1"/>
    </source>
</evidence>
<keyword evidence="3" id="KW-1185">Reference proteome</keyword>
<evidence type="ECO:0000259" key="1">
    <source>
        <dbReference type="Pfam" id="PF00814"/>
    </source>
</evidence>
<keyword evidence="2" id="KW-0808">Transferase</keyword>
<dbReference type="NCBIfam" id="TIGR03725">
    <property type="entry name" value="T6A_YeaZ"/>
    <property type="match status" value="1"/>
</dbReference>
<dbReference type="Gene3D" id="3.30.420.40">
    <property type="match status" value="2"/>
</dbReference>
<keyword evidence="2" id="KW-0012">Acyltransferase</keyword>
<dbReference type="EMBL" id="JBEDNQ010000003">
    <property type="protein sequence ID" value="MEQ3550608.1"/>
    <property type="molecule type" value="Genomic_DNA"/>
</dbReference>
<dbReference type="Proteomes" id="UP001494902">
    <property type="component" value="Unassembled WGS sequence"/>
</dbReference>
<dbReference type="GO" id="GO:0061711">
    <property type="term" value="F:tRNA N(6)-L-threonylcarbamoyladenine synthase activity"/>
    <property type="evidence" value="ECO:0007669"/>
    <property type="project" value="UniProtKB-EC"/>
</dbReference>
<proteinExistence type="predicted"/>
<dbReference type="InterPro" id="IPR043129">
    <property type="entry name" value="ATPase_NBD"/>
</dbReference>
<accession>A0ABV1KB78</accession>